<dbReference type="InterPro" id="IPR056924">
    <property type="entry name" value="SH3_Tf2-1"/>
</dbReference>
<dbReference type="STRING" id="1314781.A0A165BSB8"/>
<keyword evidence="3" id="KW-1185">Reference proteome</keyword>
<protein>
    <recommendedName>
        <fullName evidence="1">Tf2-1-like SH3-like domain-containing protein</fullName>
    </recommendedName>
</protein>
<dbReference type="InterPro" id="IPR016197">
    <property type="entry name" value="Chromo-like_dom_sf"/>
</dbReference>
<feature type="domain" description="Tf2-1-like SH3-like" evidence="1">
    <location>
        <begin position="4"/>
        <end position="53"/>
    </location>
</feature>
<dbReference type="AlphaFoldDB" id="A0A165BSB8"/>
<proteinExistence type="predicted"/>
<dbReference type="Pfam" id="PF24626">
    <property type="entry name" value="SH3_Tf2-1"/>
    <property type="match status" value="1"/>
</dbReference>
<organism evidence="2 3">
    <name type="scientific">Exidia glandulosa HHB12029</name>
    <dbReference type="NCBI Taxonomy" id="1314781"/>
    <lineage>
        <taxon>Eukaryota</taxon>
        <taxon>Fungi</taxon>
        <taxon>Dikarya</taxon>
        <taxon>Basidiomycota</taxon>
        <taxon>Agaricomycotina</taxon>
        <taxon>Agaricomycetes</taxon>
        <taxon>Auriculariales</taxon>
        <taxon>Exidiaceae</taxon>
        <taxon>Exidia</taxon>
    </lineage>
</organism>
<gene>
    <name evidence="2" type="ORF">EXIGLDRAFT_628923</name>
</gene>
<dbReference type="InParanoid" id="A0A165BSB8"/>
<evidence type="ECO:0000259" key="1">
    <source>
        <dbReference type="Pfam" id="PF24626"/>
    </source>
</evidence>
<dbReference type="SUPFAM" id="SSF54160">
    <property type="entry name" value="Chromo domain-like"/>
    <property type="match status" value="1"/>
</dbReference>
<sequence>LPPGTSRKMSPKYIGPFLITQEMVPGAPYCLDLTPDLVARRINPVFHASLLRICWENEDSCFPGRQLHKITGFRSHAKTWAVREITDHYGKGCELLFEVKWSTGHITWERLREVKKPVALDNYLQAMGVDKVTDLPVG</sequence>
<dbReference type="OrthoDB" id="3211671at2759"/>
<evidence type="ECO:0000313" key="3">
    <source>
        <dbReference type="Proteomes" id="UP000077266"/>
    </source>
</evidence>
<name>A0A165BSB8_EXIGL</name>
<accession>A0A165BSB8</accession>
<feature type="non-terminal residue" evidence="2">
    <location>
        <position position="1"/>
    </location>
</feature>
<evidence type="ECO:0000313" key="2">
    <source>
        <dbReference type="EMBL" id="KZV81156.1"/>
    </source>
</evidence>
<reference evidence="2 3" key="1">
    <citation type="journal article" date="2016" name="Mol. Biol. Evol.">
        <title>Comparative Genomics of Early-Diverging Mushroom-Forming Fungi Provides Insights into the Origins of Lignocellulose Decay Capabilities.</title>
        <authorList>
            <person name="Nagy L.G."/>
            <person name="Riley R."/>
            <person name="Tritt A."/>
            <person name="Adam C."/>
            <person name="Daum C."/>
            <person name="Floudas D."/>
            <person name="Sun H."/>
            <person name="Yadav J.S."/>
            <person name="Pangilinan J."/>
            <person name="Larsson K.H."/>
            <person name="Matsuura K."/>
            <person name="Barry K."/>
            <person name="Labutti K."/>
            <person name="Kuo R."/>
            <person name="Ohm R.A."/>
            <person name="Bhattacharya S.S."/>
            <person name="Shirouzu T."/>
            <person name="Yoshinaga Y."/>
            <person name="Martin F.M."/>
            <person name="Grigoriev I.V."/>
            <person name="Hibbett D.S."/>
        </authorList>
    </citation>
    <scope>NUCLEOTIDE SEQUENCE [LARGE SCALE GENOMIC DNA]</scope>
    <source>
        <strain evidence="2 3">HHB12029</strain>
    </source>
</reference>
<dbReference type="Proteomes" id="UP000077266">
    <property type="component" value="Unassembled WGS sequence"/>
</dbReference>
<dbReference type="EMBL" id="KV426412">
    <property type="protein sequence ID" value="KZV81156.1"/>
    <property type="molecule type" value="Genomic_DNA"/>
</dbReference>